<dbReference type="InterPro" id="IPR044440">
    <property type="entry name" value="GABAb_receptor_plant_PBP1"/>
</dbReference>
<keyword evidence="3 11" id="KW-0812">Transmembrane</keyword>
<dbReference type="FunFam" id="1.10.287.70:FF:000172">
    <property type="entry name" value="Glutamate receptor"/>
    <property type="match status" value="1"/>
</dbReference>
<sequence>MADQKVIGVGVFTNCSSRIGKIEKLAIRMAIDDYHDKHGTSKPVLHFRDSGMSPIHTTLAAKELINEQKVGAILGLRTWDETANVAELMNEKAQVPLLSFVDEFPPWSSKRWPFLVHTTHSQHKQMRAIAAIVQTWQWQTVNFIYEDVNSAATGTVISHLIHSLQEVHCEIEHLLPLPPFASLVSEELQTLTNAQSRVFIVHTSLSLAKTLFKKAKAMGMMTKGNVWITTHIITAQLDSLTPSDLSSMQGILGVKSYFPDHGEAFKDFRFRFRRRFHSEHPHEANLEPGMFGQQAYDATWALALAMEGKTIQMGSVDYLSGRRLLDRILQSNFKGLVGKFRFHAGELSPAHVFRVINVVRKRYREVGFWSEGSGFSTSIKKESEYNASMKILGQGFWPEGPLSSPRGWTLPMNESRLKIGVPAHSTFNQFVDVKYNGGEVSVTGFAIDVFKAIVEKIPYQLWYDFIPHEGTYDSLVEQIYLKKFDAVVGDTAIVARRCDYAEFSQPWTDSGLQIVVLRNSRTSNSKAWLFTNPFTKATWGLTAAINIYNGFVVWYIERKHNLDFRGSIWNQVGVLIWLAFTTLFSLHGDRLHNNLSRITMVVWLFVAIVIIQTYTANLTSMLTAPRIRSNVISLEYLRNTNAKVGCDEGAFVVKYLEDVLGFNKENIIRIASFNDYPQAFKSGKIEAAFLEVPYVNVLMAKYCKDFGTIGQTYKVGGFGFVFPRGSPMLPDISKAVLQVTESGKLRELENALINSYECSKSDDDDGGSLGLASFWALFAITVGTSTAAFIIYVILQRLSENDSTQERPVSDNMHDPYIDEIFMFAPEINPCGNGLDLTPLSTEVRRQTSTRWIFSLSLVGESQPSLHRSGTRAVLDLRVVSFKSKDTLANNVARISDNVDKLEGFVEALGSIAVKSDDLNNPFAKLDVETVVHEKGEIDIQNDVEDTSMLTNPHHAVEEFSGVTDRRQPREHVTATMVRNPRRLPALYGLVDAPIKSESSFEKGMIPTIEDEAESPKKVVPAVALFGKEKGCPWIPFNPHEVAPNPTRLCQAQTRVADSKSKPKPLFKPPDLSNQRLNWNLGEHVVQHAKPLQQFNLEASRASASITILTVATNYRATQQ</sequence>
<dbReference type="InterPro" id="IPR001320">
    <property type="entry name" value="Iontro_rcpt_C"/>
</dbReference>
<evidence type="ECO:0000256" key="10">
    <source>
        <dbReference type="ARBA" id="ARBA00023303"/>
    </source>
</evidence>
<evidence type="ECO:0000256" key="4">
    <source>
        <dbReference type="ARBA" id="ARBA00022989"/>
    </source>
</evidence>
<name>A0A7J7MM19_9MAGN</name>
<feature type="transmembrane region" description="Helical" evidence="11">
    <location>
        <begin position="568"/>
        <end position="586"/>
    </location>
</feature>
<protein>
    <recommendedName>
        <fullName evidence="12">Ionotropic glutamate receptor C-terminal domain-containing protein</fullName>
    </recommendedName>
</protein>
<dbReference type="SUPFAM" id="SSF53822">
    <property type="entry name" value="Periplasmic binding protein-like I"/>
    <property type="match status" value="1"/>
</dbReference>
<dbReference type="FunFam" id="3.40.190.10:FF:000054">
    <property type="entry name" value="Glutamate receptor"/>
    <property type="match status" value="1"/>
</dbReference>
<feature type="transmembrane region" description="Helical" evidence="11">
    <location>
        <begin position="769"/>
        <end position="795"/>
    </location>
</feature>
<accession>A0A7J7MM19</accession>
<keyword evidence="14" id="KW-1185">Reference proteome</keyword>
<evidence type="ECO:0000313" key="14">
    <source>
        <dbReference type="Proteomes" id="UP000541444"/>
    </source>
</evidence>
<keyword evidence="8" id="KW-0325">Glycoprotein</keyword>
<dbReference type="GO" id="GO:0015276">
    <property type="term" value="F:ligand-gated monoatomic ion channel activity"/>
    <property type="evidence" value="ECO:0007669"/>
    <property type="project" value="InterPro"/>
</dbReference>
<dbReference type="InterPro" id="IPR015683">
    <property type="entry name" value="Ionotropic_Glu_rcpt"/>
</dbReference>
<feature type="domain" description="Ionotropic glutamate receptor C-terminal" evidence="12">
    <location>
        <begin position="416"/>
        <end position="755"/>
    </location>
</feature>
<dbReference type="CDD" id="cd19990">
    <property type="entry name" value="PBP1_GABAb_receptor_plant"/>
    <property type="match status" value="1"/>
</dbReference>
<comment type="caution">
    <text evidence="13">The sequence shown here is derived from an EMBL/GenBank/DDBJ whole genome shotgun (WGS) entry which is preliminary data.</text>
</comment>
<dbReference type="Pfam" id="PF00060">
    <property type="entry name" value="Lig_chan"/>
    <property type="match status" value="1"/>
</dbReference>
<dbReference type="Pfam" id="PF01094">
    <property type="entry name" value="ANF_receptor"/>
    <property type="match status" value="1"/>
</dbReference>
<evidence type="ECO:0000256" key="11">
    <source>
        <dbReference type="SAM" id="Phobius"/>
    </source>
</evidence>
<keyword evidence="5" id="KW-0406">Ion transport</keyword>
<dbReference type="InterPro" id="IPR028082">
    <property type="entry name" value="Peripla_BP_I"/>
</dbReference>
<dbReference type="SUPFAM" id="SSF53850">
    <property type="entry name" value="Periplasmic binding protein-like II"/>
    <property type="match status" value="1"/>
</dbReference>
<evidence type="ECO:0000259" key="12">
    <source>
        <dbReference type="SMART" id="SM00079"/>
    </source>
</evidence>
<dbReference type="PANTHER" id="PTHR18966">
    <property type="entry name" value="IONOTROPIC GLUTAMATE RECEPTOR"/>
    <property type="match status" value="1"/>
</dbReference>
<reference evidence="13 14" key="1">
    <citation type="journal article" date="2020" name="IScience">
        <title>Genome Sequencing of the Endangered Kingdonia uniflora (Circaeasteraceae, Ranunculales) Reveals Potential Mechanisms of Evolutionary Specialization.</title>
        <authorList>
            <person name="Sun Y."/>
            <person name="Deng T."/>
            <person name="Zhang A."/>
            <person name="Moore M.J."/>
            <person name="Landis J.B."/>
            <person name="Lin N."/>
            <person name="Zhang H."/>
            <person name="Zhang X."/>
            <person name="Huang J."/>
            <person name="Zhang X."/>
            <person name="Sun H."/>
            <person name="Wang H."/>
        </authorList>
    </citation>
    <scope>NUCLEOTIDE SEQUENCE [LARGE SCALE GENOMIC DNA]</scope>
    <source>
        <strain evidence="13">TB1705</strain>
        <tissue evidence="13">Leaf</tissue>
    </source>
</reference>
<gene>
    <name evidence="13" type="ORF">GIB67_039290</name>
</gene>
<dbReference type="SMART" id="SM00079">
    <property type="entry name" value="PBPe"/>
    <property type="match status" value="1"/>
</dbReference>
<dbReference type="GO" id="GO:0016020">
    <property type="term" value="C:membrane"/>
    <property type="evidence" value="ECO:0007669"/>
    <property type="project" value="UniProtKB-SubCell"/>
</dbReference>
<evidence type="ECO:0000256" key="8">
    <source>
        <dbReference type="ARBA" id="ARBA00023180"/>
    </source>
</evidence>
<keyword evidence="6 11" id="KW-0472">Membrane</keyword>
<dbReference type="AlphaFoldDB" id="A0A7J7MM19"/>
<dbReference type="EMBL" id="JACGCM010001398">
    <property type="protein sequence ID" value="KAF6155959.1"/>
    <property type="molecule type" value="Genomic_DNA"/>
</dbReference>
<dbReference type="Proteomes" id="UP000541444">
    <property type="component" value="Unassembled WGS sequence"/>
</dbReference>
<feature type="transmembrane region" description="Helical" evidence="11">
    <location>
        <begin position="537"/>
        <end position="556"/>
    </location>
</feature>
<organism evidence="13 14">
    <name type="scientific">Kingdonia uniflora</name>
    <dbReference type="NCBI Taxonomy" id="39325"/>
    <lineage>
        <taxon>Eukaryota</taxon>
        <taxon>Viridiplantae</taxon>
        <taxon>Streptophyta</taxon>
        <taxon>Embryophyta</taxon>
        <taxon>Tracheophyta</taxon>
        <taxon>Spermatophyta</taxon>
        <taxon>Magnoliopsida</taxon>
        <taxon>Ranunculales</taxon>
        <taxon>Circaeasteraceae</taxon>
        <taxon>Kingdonia</taxon>
    </lineage>
</organism>
<evidence type="ECO:0000256" key="5">
    <source>
        <dbReference type="ARBA" id="ARBA00023065"/>
    </source>
</evidence>
<evidence type="ECO:0000256" key="2">
    <source>
        <dbReference type="ARBA" id="ARBA00022448"/>
    </source>
</evidence>
<dbReference type="CDD" id="cd13686">
    <property type="entry name" value="GluR_Plant"/>
    <property type="match status" value="1"/>
</dbReference>
<keyword evidence="9" id="KW-1071">Ligand-gated ion channel</keyword>
<dbReference type="OrthoDB" id="5984008at2759"/>
<evidence type="ECO:0000256" key="9">
    <source>
        <dbReference type="ARBA" id="ARBA00023286"/>
    </source>
</evidence>
<dbReference type="Gene3D" id="3.40.190.10">
    <property type="entry name" value="Periplasmic binding protein-like II"/>
    <property type="match status" value="3"/>
</dbReference>
<dbReference type="Gene3D" id="3.40.50.2300">
    <property type="match status" value="2"/>
</dbReference>
<comment type="subcellular location">
    <subcellularLocation>
        <location evidence="1">Membrane</location>
        <topology evidence="1">Multi-pass membrane protein</topology>
    </subcellularLocation>
</comment>
<keyword evidence="2" id="KW-0813">Transport</keyword>
<keyword evidence="7" id="KW-0675">Receptor</keyword>
<dbReference type="FunFam" id="3.40.50.2300:FF:000188">
    <property type="entry name" value="Glutamate receptor"/>
    <property type="match status" value="1"/>
</dbReference>
<evidence type="ECO:0000313" key="13">
    <source>
        <dbReference type="EMBL" id="KAF6155959.1"/>
    </source>
</evidence>
<keyword evidence="10" id="KW-0407">Ion channel</keyword>
<keyword evidence="4 11" id="KW-1133">Transmembrane helix</keyword>
<evidence type="ECO:0000256" key="1">
    <source>
        <dbReference type="ARBA" id="ARBA00004141"/>
    </source>
</evidence>
<proteinExistence type="predicted"/>
<dbReference type="Gene3D" id="1.10.287.70">
    <property type="match status" value="1"/>
</dbReference>
<feature type="transmembrane region" description="Helical" evidence="11">
    <location>
        <begin position="598"/>
        <end position="618"/>
    </location>
</feature>
<dbReference type="InterPro" id="IPR001828">
    <property type="entry name" value="ANF_lig-bd_rcpt"/>
</dbReference>
<evidence type="ECO:0000256" key="3">
    <source>
        <dbReference type="ARBA" id="ARBA00022692"/>
    </source>
</evidence>
<evidence type="ECO:0000256" key="7">
    <source>
        <dbReference type="ARBA" id="ARBA00023170"/>
    </source>
</evidence>
<evidence type="ECO:0000256" key="6">
    <source>
        <dbReference type="ARBA" id="ARBA00023136"/>
    </source>
</evidence>